<feature type="compositionally biased region" description="Basic and acidic residues" evidence="1">
    <location>
        <begin position="1"/>
        <end position="15"/>
    </location>
</feature>
<feature type="region of interest" description="Disordered" evidence="1">
    <location>
        <begin position="1"/>
        <end position="59"/>
    </location>
</feature>
<organism evidence="2 3">
    <name type="scientific">Danaus plexippus plexippus</name>
    <dbReference type="NCBI Taxonomy" id="278856"/>
    <lineage>
        <taxon>Eukaryota</taxon>
        <taxon>Metazoa</taxon>
        <taxon>Ecdysozoa</taxon>
        <taxon>Arthropoda</taxon>
        <taxon>Hexapoda</taxon>
        <taxon>Insecta</taxon>
        <taxon>Pterygota</taxon>
        <taxon>Neoptera</taxon>
        <taxon>Endopterygota</taxon>
        <taxon>Lepidoptera</taxon>
        <taxon>Glossata</taxon>
        <taxon>Ditrysia</taxon>
        <taxon>Papilionoidea</taxon>
        <taxon>Nymphalidae</taxon>
        <taxon>Danainae</taxon>
        <taxon>Danaini</taxon>
        <taxon>Danaina</taxon>
        <taxon>Danaus</taxon>
        <taxon>Danaus</taxon>
    </lineage>
</organism>
<proteinExistence type="predicted"/>
<reference evidence="2 3" key="1">
    <citation type="journal article" date="2011" name="Cell">
        <title>The monarch butterfly genome yields insights into long-distance migration.</title>
        <authorList>
            <person name="Zhan S."/>
            <person name="Merlin C."/>
            <person name="Boore J.L."/>
            <person name="Reppert S.M."/>
        </authorList>
    </citation>
    <scope>NUCLEOTIDE SEQUENCE [LARGE SCALE GENOMIC DNA]</scope>
    <source>
        <strain evidence="2">F-2</strain>
    </source>
</reference>
<feature type="compositionally biased region" description="Basic and acidic residues" evidence="1">
    <location>
        <begin position="264"/>
        <end position="276"/>
    </location>
</feature>
<feature type="region of interest" description="Disordered" evidence="1">
    <location>
        <begin position="952"/>
        <end position="1068"/>
    </location>
</feature>
<name>A0A212FJ46_DANPL</name>
<feature type="compositionally biased region" description="Basic and acidic residues" evidence="1">
    <location>
        <begin position="979"/>
        <end position="991"/>
    </location>
</feature>
<feature type="region of interest" description="Disordered" evidence="1">
    <location>
        <begin position="867"/>
        <end position="938"/>
    </location>
</feature>
<feature type="compositionally biased region" description="Basic and acidic residues" evidence="1">
    <location>
        <begin position="24"/>
        <end position="35"/>
    </location>
</feature>
<dbReference type="KEGG" id="dpl:KGM_201821"/>
<feature type="region of interest" description="Disordered" evidence="1">
    <location>
        <begin position="245"/>
        <end position="302"/>
    </location>
</feature>
<dbReference type="AlphaFoldDB" id="A0A212FJ46"/>
<feature type="compositionally biased region" description="Polar residues" evidence="1">
    <location>
        <begin position="37"/>
        <end position="50"/>
    </location>
</feature>
<feature type="region of interest" description="Disordered" evidence="1">
    <location>
        <begin position="805"/>
        <end position="834"/>
    </location>
</feature>
<comment type="caution">
    <text evidence="2">The sequence shown here is derived from an EMBL/GenBank/DDBJ whole genome shotgun (WGS) entry which is preliminary data.</text>
</comment>
<evidence type="ECO:0000313" key="3">
    <source>
        <dbReference type="Proteomes" id="UP000007151"/>
    </source>
</evidence>
<evidence type="ECO:0000313" key="2">
    <source>
        <dbReference type="EMBL" id="OWR53751.1"/>
    </source>
</evidence>
<evidence type="ECO:0000256" key="1">
    <source>
        <dbReference type="SAM" id="MobiDB-lite"/>
    </source>
</evidence>
<gene>
    <name evidence="2" type="ORF">KGM_201821</name>
</gene>
<dbReference type="eggNOG" id="ENOG502S948">
    <property type="taxonomic scope" value="Eukaryota"/>
</dbReference>
<feature type="compositionally biased region" description="Polar residues" evidence="1">
    <location>
        <begin position="806"/>
        <end position="821"/>
    </location>
</feature>
<feature type="compositionally biased region" description="Polar residues" evidence="1">
    <location>
        <begin position="253"/>
        <end position="263"/>
    </location>
</feature>
<protein>
    <submittedName>
        <fullName evidence="2">Uncharacterized protein</fullName>
    </submittedName>
</protein>
<feature type="region of interest" description="Disordered" evidence="1">
    <location>
        <begin position="454"/>
        <end position="476"/>
    </location>
</feature>
<dbReference type="OrthoDB" id="6426920at2759"/>
<accession>A0A212FJ46</accession>
<feature type="compositionally biased region" description="Polar residues" evidence="1">
    <location>
        <begin position="284"/>
        <end position="302"/>
    </location>
</feature>
<feature type="compositionally biased region" description="Basic and acidic residues" evidence="1">
    <location>
        <begin position="1041"/>
        <end position="1068"/>
    </location>
</feature>
<sequence>MAPPPEYDKEPKAPDKSVTTLSTDDPKILYNHLKDQPANTDSKTSTTTGGAITEVENNKHVETLDDGQLRALLDEAITYKCPKDREGKSNLFKELLEEVEQDEQACEAAARSAGGGRAGRRDRRREHHSSLQDLVAAMACEPAPRRGRAPAASHAPPSASVSTRTHHGGSLPSGVDTSFLLSEEGCGRGSYLATVHVVNPPPLGERRVSASDAHPPITDNEQVSRRSKPMFPMTYTARATLEIGSGSVGSGRAVTTTTASNQVRTERSAPRHRPPEPHTPTNPQISTNSMRADGSSPQTADVVANQSRPLDDIGIKGGGDVSVPCGPKFSGAYTKNIKSCELAGDGCHRNDVDQGYVVKDLGNAISLDRDIVEKVFDNIDALSKANVSNVNKCENITIRNQTFNKVEIEMIREYRRRIGDNLVAPNLTSLNPKNFRSCGYNSHDREAYRKIRKESGDCNNKDKYKKQNDTDKTDLDKKMDKSGVAELNQCNVKSKKSEKYIFNNFKYDVSDKKREREIPMPNMNVKKFKNMYKKTDNIEISEELKMVTEMVKQQNHTSAHSNEERPGDIINTDGPVSQTADENVDVVKDDSDTELIEVSSADRESPITFSDFVLSQQNLLKRIGGFTDKENYNFPVASTSGALELDCVSRELNEMTSVSKLSENPLLTKIPNNAFVFLTLPKNFNNTRTNQQEIDYKGKNKKKSKVKIPKTESLHKRAVKLLLYSDADSTNKVDSAIPFGCITSPEVVGCSTVATSSQPATVDPKPRSILSSSFNGLPLTRPVDDYKVPILTVHYRLQKSLDENGNAVQGLNSPVSGPSQPKKTRRKKVLKNETVITSHQIDGYQGNKDLKELLRFIESNDDGGRAKLRAKHKDDCDDKAAKKRSSERRKDKDAKPKRASSLEELSRTTLEDLTDKPANRDGRRAAHAPSKPERRSWGDDARALLYRAPAHVLPPADGETPLELTEFQTVTKKKKPRKKTDDGERDSEHAPRRARAVTPEGRQRQAPPSSAATAACLGESESSGAIGGTAAGDTDQYPALEPRRTRDKRVAPPQTRDKRKEPDVVADRRPPVVLLDTEARPRDMDGVTFGFDINEQLLGGTRRVRCDLLRDAPEHTRPATAHTPCSLRYVEPEQPHDTTNLHRIIDYVSNAWDDVMRCGAGNVLYYSE</sequence>
<dbReference type="EMBL" id="AGBW02008320">
    <property type="protein sequence ID" value="OWR53751.1"/>
    <property type="molecule type" value="Genomic_DNA"/>
</dbReference>
<feature type="compositionally biased region" description="Basic and acidic residues" evidence="1">
    <location>
        <begin position="888"/>
        <end position="938"/>
    </location>
</feature>
<dbReference type="STRING" id="278856.A0A212FJ46"/>
<feature type="region of interest" description="Disordered" evidence="1">
    <location>
        <begin position="553"/>
        <end position="577"/>
    </location>
</feature>
<feature type="compositionally biased region" description="Basic residues" evidence="1">
    <location>
        <begin position="118"/>
        <end position="127"/>
    </location>
</feature>
<keyword evidence="3" id="KW-1185">Reference proteome</keyword>
<feature type="region of interest" description="Disordered" evidence="1">
    <location>
        <begin position="143"/>
        <end position="176"/>
    </location>
</feature>
<feature type="compositionally biased region" description="Low complexity" evidence="1">
    <location>
        <begin position="149"/>
        <end position="160"/>
    </location>
</feature>
<feature type="region of interest" description="Disordered" evidence="1">
    <location>
        <begin position="206"/>
        <end position="227"/>
    </location>
</feature>
<feature type="region of interest" description="Disordered" evidence="1">
    <location>
        <begin position="106"/>
        <end position="130"/>
    </location>
</feature>
<dbReference type="Proteomes" id="UP000007151">
    <property type="component" value="Unassembled WGS sequence"/>
</dbReference>